<dbReference type="GO" id="GO:0003727">
    <property type="term" value="F:single-stranded RNA binding"/>
    <property type="evidence" value="ECO:0007669"/>
    <property type="project" value="TreeGrafter"/>
</dbReference>
<reference evidence="7" key="1">
    <citation type="submission" date="2020-04" db="EMBL/GenBank/DDBJ databases">
        <authorList>
            <person name="Neveu A P."/>
        </authorList>
    </citation>
    <scope>NUCLEOTIDE SEQUENCE</scope>
    <source>
        <tissue evidence="7">Whole embryo</tissue>
    </source>
</reference>
<dbReference type="EMBL" id="LR784866">
    <property type="protein sequence ID" value="CAB3242567.1"/>
    <property type="molecule type" value="mRNA"/>
</dbReference>
<evidence type="ECO:0000256" key="1">
    <source>
        <dbReference type="ARBA" id="ARBA00004496"/>
    </source>
</evidence>
<dbReference type="GO" id="GO:0005737">
    <property type="term" value="C:cytoplasm"/>
    <property type="evidence" value="ECO:0007669"/>
    <property type="project" value="UniProtKB-SubCell"/>
</dbReference>
<dbReference type="PANTHER" id="PTHR28511">
    <property type="entry name" value="ENDONUCLEASE V"/>
    <property type="match status" value="1"/>
</dbReference>
<keyword evidence="6" id="KW-0732">Signal</keyword>
<organism evidence="7">
    <name type="scientific">Phallusia mammillata</name>
    <dbReference type="NCBI Taxonomy" id="59560"/>
    <lineage>
        <taxon>Eukaryota</taxon>
        <taxon>Metazoa</taxon>
        <taxon>Chordata</taxon>
        <taxon>Tunicata</taxon>
        <taxon>Ascidiacea</taxon>
        <taxon>Phlebobranchia</taxon>
        <taxon>Ascidiidae</taxon>
        <taxon>Phallusia</taxon>
    </lineage>
</organism>
<comment type="subcellular location">
    <subcellularLocation>
        <location evidence="1">Cytoplasm</location>
    </subcellularLocation>
</comment>
<dbReference type="GO" id="GO:0006281">
    <property type="term" value="P:DNA repair"/>
    <property type="evidence" value="ECO:0007669"/>
    <property type="project" value="InterPro"/>
</dbReference>
<sequence length="286" mass="32389">MHKTVLMRLLSPCINWLKVYAQKTPNVMSSASISSASNTSILTEDQLFIWKTEQSKLQKQIDYKDDINLCDISRVAGLDISMHKDQSLNIVCVTLVVLDFQTLEVLYEDSVLEELTIPYKAGFLGFREVPLFQKRVKKLQKLPNLMAQIFLVDGNGQLHVRRCGSATHLGIVCDIPTIGVAKNLQCIEEDEISRDEEHKRKINQLDEPGKQFPIISGKGETIGMAVRTSIDGKNPVYISPGNKCSMETAVDIVTKCSRFRIPEPIRQADMRSRELLRKSYPGWYDN</sequence>
<keyword evidence="4 7" id="KW-0255">Endonuclease</keyword>
<evidence type="ECO:0000256" key="3">
    <source>
        <dbReference type="ARBA" id="ARBA00022722"/>
    </source>
</evidence>
<dbReference type="Gene3D" id="3.30.2170.10">
    <property type="entry name" value="archaeoglobus fulgidus dsm 4304 superfamily"/>
    <property type="match status" value="1"/>
</dbReference>
<evidence type="ECO:0000256" key="2">
    <source>
        <dbReference type="ARBA" id="ARBA00022490"/>
    </source>
</evidence>
<keyword evidence="2" id="KW-0963">Cytoplasm</keyword>
<evidence type="ECO:0000256" key="5">
    <source>
        <dbReference type="ARBA" id="ARBA00022801"/>
    </source>
</evidence>
<evidence type="ECO:0000313" key="7">
    <source>
        <dbReference type="EMBL" id="CAB3242567.1"/>
    </source>
</evidence>
<dbReference type="AlphaFoldDB" id="A0A6F9DCM5"/>
<dbReference type="PANTHER" id="PTHR28511:SF1">
    <property type="entry name" value="ENDONUCLEASE V"/>
    <property type="match status" value="1"/>
</dbReference>
<dbReference type="CDD" id="cd06559">
    <property type="entry name" value="Endonuclease_V"/>
    <property type="match status" value="1"/>
</dbReference>
<keyword evidence="3" id="KW-0540">Nuclease</keyword>
<dbReference type="HAMAP" id="MF_00801">
    <property type="entry name" value="Endonuclease_5"/>
    <property type="match status" value="1"/>
</dbReference>
<dbReference type="GO" id="GO:0005730">
    <property type="term" value="C:nucleolus"/>
    <property type="evidence" value="ECO:0007669"/>
    <property type="project" value="TreeGrafter"/>
</dbReference>
<keyword evidence="5" id="KW-0378">Hydrolase</keyword>
<evidence type="ECO:0000256" key="4">
    <source>
        <dbReference type="ARBA" id="ARBA00022759"/>
    </source>
</evidence>
<feature type="signal peptide" evidence="6">
    <location>
        <begin position="1"/>
        <end position="21"/>
    </location>
</feature>
<protein>
    <submittedName>
        <fullName evidence="7">Endonuclease V</fullName>
    </submittedName>
</protein>
<dbReference type="InterPro" id="IPR007581">
    <property type="entry name" value="Endonuclease-V"/>
</dbReference>
<proteinExistence type="evidence at transcript level"/>
<dbReference type="Pfam" id="PF04493">
    <property type="entry name" value="Endonuclease_5"/>
    <property type="match status" value="1"/>
</dbReference>
<accession>A0A6F9DCM5</accession>
<gene>
    <name evidence="7" type="primary">Endov</name>
</gene>
<feature type="chain" id="PRO_5026076116" evidence="6">
    <location>
        <begin position="22"/>
        <end position="286"/>
    </location>
</feature>
<dbReference type="GO" id="GO:0016891">
    <property type="term" value="F:RNA endonuclease activity producing 5'-phosphomonoesters, hydrolytic mechanism"/>
    <property type="evidence" value="ECO:0007669"/>
    <property type="project" value="TreeGrafter"/>
</dbReference>
<name>A0A6F9DCM5_9ASCI</name>
<evidence type="ECO:0000256" key="6">
    <source>
        <dbReference type="SAM" id="SignalP"/>
    </source>
</evidence>